<evidence type="ECO:0000313" key="2">
    <source>
        <dbReference type="EMBL" id="MFC1436846.1"/>
    </source>
</evidence>
<dbReference type="PANTHER" id="PTHR37314">
    <property type="entry name" value="SLR0142 PROTEIN"/>
    <property type="match status" value="1"/>
</dbReference>
<evidence type="ECO:0000256" key="1">
    <source>
        <dbReference type="SAM" id="Phobius"/>
    </source>
</evidence>
<evidence type="ECO:0000313" key="3">
    <source>
        <dbReference type="Proteomes" id="UP001592581"/>
    </source>
</evidence>
<gene>
    <name evidence="2" type="ORF">ABUW04_01120</name>
</gene>
<dbReference type="Pfam" id="PF06912">
    <property type="entry name" value="DUF1275"/>
    <property type="match status" value="1"/>
</dbReference>
<keyword evidence="1" id="KW-0472">Membrane</keyword>
<feature type="transmembrane region" description="Helical" evidence="1">
    <location>
        <begin position="26"/>
        <end position="45"/>
    </location>
</feature>
<accession>A0ABV6XF32</accession>
<keyword evidence="1" id="KW-1133">Transmembrane helix</keyword>
<feature type="transmembrane region" description="Helical" evidence="1">
    <location>
        <begin position="191"/>
        <end position="210"/>
    </location>
</feature>
<sequence>MLVVLRDAWTTVVPDREDRHGPLPPVMLALTVVTGLVDAFSYLVLGHVFVANMTGNVVFSGFAIAGAAGFSLAASLAALAAFAVGALLGGRIAHRTRAHRGQLLHMALVLESVLVLAAYAIAQSTGSPYDGDARYALIALLGLGMGVQNAASRALAVPDLTTTVLTLTITGIASDSRAAGGKGGKVGRRTLSALAMFIGGLAGAVAVLHGNPALPLLLASLLLLGATAATHVLARSDASWTDPL</sequence>
<name>A0ABV6XF32_9ACTN</name>
<dbReference type="RefSeq" id="WP_380561752.1">
    <property type="nucleotide sequence ID" value="NZ_JBEUKS010000001.1"/>
</dbReference>
<dbReference type="Proteomes" id="UP001592581">
    <property type="component" value="Unassembled WGS sequence"/>
</dbReference>
<feature type="transmembrane region" description="Helical" evidence="1">
    <location>
        <begin position="133"/>
        <end position="151"/>
    </location>
</feature>
<protein>
    <submittedName>
        <fullName evidence="2">YoaK family protein</fullName>
    </submittedName>
</protein>
<feature type="transmembrane region" description="Helical" evidence="1">
    <location>
        <begin position="102"/>
        <end position="121"/>
    </location>
</feature>
<keyword evidence="1" id="KW-0812">Transmembrane</keyword>
<dbReference type="InterPro" id="IPR010699">
    <property type="entry name" value="DUF1275"/>
</dbReference>
<dbReference type="PANTHER" id="PTHR37314:SF4">
    <property type="entry name" value="UPF0700 TRANSMEMBRANE PROTEIN YOAK"/>
    <property type="match status" value="1"/>
</dbReference>
<proteinExistence type="predicted"/>
<feature type="transmembrane region" description="Helical" evidence="1">
    <location>
        <begin position="216"/>
        <end position="234"/>
    </location>
</feature>
<reference evidence="2 3" key="1">
    <citation type="submission" date="2024-06" db="EMBL/GenBank/DDBJ databases">
        <authorList>
            <person name="Lee S.D."/>
        </authorList>
    </citation>
    <scope>NUCLEOTIDE SEQUENCE [LARGE SCALE GENOMIC DNA]</scope>
    <source>
        <strain evidence="2 3">N1-10</strain>
    </source>
</reference>
<organism evidence="2 3">
    <name type="scientific">Streptacidiphilus jeojiensis</name>
    <dbReference type="NCBI Taxonomy" id="3229225"/>
    <lineage>
        <taxon>Bacteria</taxon>
        <taxon>Bacillati</taxon>
        <taxon>Actinomycetota</taxon>
        <taxon>Actinomycetes</taxon>
        <taxon>Kitasatosporales</taxon>
        <taxon>Streptomycetaceae</taxon>
        <taxon>Streptacidiphilus</taxon>
    </lineage>
</organism>
<dbReference type="EMBL" id="JBEUKS010000001">
    <property type="protein sequence ID" value="MFC1436846.1"/>
    <property type="molecule type" value="Genomic_DNA"/>
</dbReference>
<comment type="caution">
    <text evidence="2">The sequence shown here is derived from an EMBL/GenBank/DDBJ whole genome shotgun (WGS) entry which is preliminary data.</text>
</comment>
<keyword evidence="3" id="KW-1185">Reference proteome</keyword>
<feature type="transmembrane region" description="Helical" evidence="1">
    <location>
        <begin position="57"/>
        <end position="90"/>
    </location>
</feature>